<dbReference type="SUPFAM" id="SSF101152">
    <property type="entry name" value="Mob1/phocein"/>
    <property type="match status" value="1"/>
</dbReference>
<dbReference type="AlphaFoldDB" id="A0AAV5GTW8"/>
<organism evidence="3 4">
    <name type="scientific">Rhodotorula paludigena</name>
    <dbReference type="NCBI Taxonomy" id="86838"/>
    <lineage>
        <taxon>Eukaryota</taxon>
        <taxon>Fungi</taxon>
        <taxon>Dikarya</taxon>
        <taxon>Basidiomycota</taxon>
        <taxon>Pucciniomycotina</taxon>
        <taxon>Microbotryomycetes</taxon>
        <taxon>Sporidiobolales</taxon>
        <taxon>Sporidiobolaceae</taxon>
        <taxon>Rhodotorula</taxon>
    </lineage>
</organism>
<reference evidence="3 4" key="1">
    <citation type="submission" date="2021-12" db="EMBL/GenBank/DDBJ databases">
        <title>High titer production of polyol ester of fatty acids by Rhodotorula paludigena BS15 towards product separation-free biomass refinery.</title>
        <authorList>
            <person name="Mano J."/>
            <person name="Ono H."/>
            <person name="Tanaka T."/>
            <person name="Naito K."/>
            <person name="Sushida H."/>
            <person name="Ike M."/>
            <person name="Tokuyasu K."/>
            <person name="Kitaoka M."/>
        </authorList>
    </citation>
    <scope>NUCLEOTIDE SEQUENCE [LARGE SCALE GENOMIC DNA]</scope>
    <source>
        <strain evidence="3 4">BS15</strain>
    </source>
</reference>
<dbReference type="InterPro" id="IPR005301">
    <property type="entry name" value="MOB_kinase_act_fam"/>
</dbReference>
<dbReference type="SMART" id="SM01388">
    <property type="entry name" value="Mob1_phocein"/>
    <property type="match status" value="1"/>
</dbReference>
<feature type="compositionally biased region" description="Acidic residues" evidence="2">
    <location>
        <begin position="254"/>
        <end position="273"/>
    </location>
</feature>
<proteinExistence type="predicted"/>
<feature type="binding site" evidence="1">
    <location>
        <position position="136"/>
    </location>
    <ligand>
        <name>Zn(2+)</name>
        <dbReference type="ChEBI" id="CHEBI:29105"/>
    </ligand>
</feature>
<keyword evidence="1" id="KW-0862">Zinc</keyword>
<dbReference type="EMBL" id="BQKY01000012">
    <property type="protein sequence ID" value="GJN92817.1"/>
    <property type="molecule type" value="Genomic_DNA"/>
</dbReference>
<gene>
    <name evidence="3" type="ORF">Rhopal_005855-T1</name>
</gene>
<keyword evidence="4" id="KW-1185">Reference proteome</keyword>
<evidence type="ECO:0000256" key="2">
    <source>
        <dbReference type="SAM" id="MobiDB-lite"/>
    </source>
</evidence>
<feature type="region of interest" description="Disordered" evidence="2">
    <location>
        <begin position="254"/>
        <end position="292"/>
    </location>
</feature>
<feature type="compositionally biased region" description="Low complexity" evidence="2">
    <location>
        <begin position="9"/>
        <end position="21"/>
    </location>
</feature>
<feature type="binding site" evidence="1">
    <location>
        <position position="216"/>
    </location>
    <ligand>
        <name>Zn(2+)</name>
        <dbReference type="ChEBI" id="CHEBI:29105"/>
    </ligand>
</feature>
<dbReference type="Pfam" id="PF03637">
    <property type="entry name" value="Mob1_phocein"/>
    <property type="match status" value="1"/>
</dbReference>
<feature type="region of interest" description="Disordered" evidence="2">
    <location>
        <begin position="1"/>
        <end position="32"/>
    </location>
</feature>
<dbReference type="Proteomes" id="UP001342314">
    <property type="component" value="Unassembled WGS sequence"/>
</dbReference>
<dbReference type="Gene3D" id="1.20.140.30">
    <property type="entry name" value="MOB kinase activator"/>
    <property type="match status" value="1"/>
</dbReference>
<dbReference type="PANTHER" id="PTHR22599">
    <property type="entry name" value="MPS ONE BINDER KINASE ACTIVATOR-LIKE MOB"/>
    <property type="match status" value="1"/>
</dbReference>
<keyword evidence="1" id="KW-0479">Metal-binding</keyword>
<feature type="binding site" evidence="1">
    <location>
        <position position="211"/>
    </location>
    <ligand>
        <name>Zn(2+)</name>
        <dbReference type="ChEBI" id="CHEBI:29105"/>
    </ligand>
</feature>
<evidence type="ECO:0008006" key="5">
    <source>
        <dbReference type="Google" id="ProtNLM"/>
    </source>
</evidence>
<evidence type="ECO:0000256" key="1">
    <source>
        <dbReference type="PIRSR" id="PIRSR605301-1"/>
    </source>
</evidence>
<sequence length="292" mass="32560">MSIPFLRLPAAPSSSSSRSSTPTPPEPAAVGRLRKGAQLSSAYIELSDPFAPVRPFQEFEETDSPSAVQDYVAALVRRDPHDVEEVIQIPLGRDDDGEEYPLVDEGVWVYEQLRRLTIDQHPWIASLLPLCPPLSCPTMTTSPLWAFVCAAHADPQPDPPCSAIDYIIHTSEGAQALLTSARYFPSRLGVDERGRRLLNAVARRLYRSFAHAYYHHHDLFVALESETSLVRRFGALNRRFALVEEEMLVIPELEELGLDKEGEDGEREEDDDSGGIRAVERTERNSGEPTTP</sequence>
<comment type="caution">
    <text evidence="3">The sequence shown here is derived from an EMBL/GenBank/DDBJ whole genome shotgun (WGS) entry which is preliminary data.</text>
</comment>
<name>A0AAV5GTW8_9BASI</name>
<feature type="binding site" evidence="1">
    <location>
        <position position="131"/>
    </location>
    <ligand>
        <name>Zn(2+)</name>
        <dbReference type="ChEBI" id="CHEBI:29105"/>
    </ligand>
</feature>
<protein>
    <recommendedName>
        <fullName evidence="5">Mob1/phocein</fullName>
    </recommendedName>
</protein>
<accession>A0AAV5GTW8</accession>
<evidence type="ECO:0000313" key="4">
    <source>
        <dbReference type="Proteomes" id="UP001342314"/>
    </source>
</evidence>
<dbReference type="InterPro" id="IPR036703">
    <property type="entry name" value="MOB_kinase_act_sf"/>
</dbReference>
<evidence type="ECO:0000313" key="3">
    <source>
        <dbReference type="EMBL" id="GJN92817.1"/>
    </source>
</evidence>